<feature type="transmembrane region" description="Helical" evidence="7">
    <location>
        <begin position="74"/>
        <end position="94"/>
    </location>
</feature>
<sequence>MSREKLLVLLCVSVPSFMINLDGNIVAVSLPSIAHKLNASFAAVEWVISSYTLTFAALVMPAGALADRYGRKRILLIGLALFTLASFFCGAAPTSTALNVARAFQGIGAALLLSAALALLSKEFQGAERAPAFAFWGSVIGIAITLGPLIGGVITQKLGWVWAFFVNVPVGIVMIVLTAYTVEESRDPDSSSIDWAGFVSFASSLFLLTFALISGNRRGWSDPQIVAALIASAVLFAAFIIAEKRQRRPMLDLSFFRRPTYIGANLAGLAYAAALLTMLTYIPLYFQGGFGLSPSTAGILMVPMALPLFIVPRIVGKYLVHKFSGRGLLTTGLILVSSGMFALAALVPGHRFEPMLVAMLIAGVGAGVLNGETAKVGLSVIPPERAGMAAGVGGTVRFAGIVVGFAALGAVLYERVAFSISRSIPGLSAASVHQISGFIASGNIAAANRLQPGVQATLLAGFGEGYQVVFFAAGVIAALGAVASWTLVAYVKPSTSLSNVEVPIAEID</sequence>
<dbReference type="EMBL" id="AP018664">
    <property type="protein sequence ID" value="BBD97018.1"/>
    <property type="molecule type" value="Genomic_DNA"/>
</dbReference>
<feature type="transmembrane region" description="Helical" evidence="7">
    <location>
        <begin position="100"/>
        <end position="120"/>
    </location>
</feature>
<accession>A0A494W1E3</accession>
<dbReference type="CDD" id="cd17321">
    <property type="entry name" value="MFS_MMR_MDR_like"/>
    <property type="match status" value="1"/>
</dbReference>
<dbReference type="Proteomes" id="UP000279959">
    <property type="component" value="Chromosome"/>
</dbReference>
<evidence type="ECO:0000256" key="1">
    <source>
        <dbReference type="ARBA" id="ARBA00004651"/>
    </source>
</evidence>
<dbReference type="Pfam" id="PF07690">
    <property type="entry name" value="MFS_1"/>
    <property type="match status" value="1"/>
</dbReference>
<dbReference type="InterPro" id="IPR005829">
    <property type="entry name" value="Sugar_transporter_CS"/>
</dbReference>
<evidence type="ECO:0000256" key="2">
    <source>
        <dbReference type="ARBA" id="ARBA00022448"/>
    </source>
</evidence>
<dbReference type="AlphaFoldDB" id="A0A494W1E3"/>
<comment type="subcellular location">
    <subcellularLocation>
        <location evidence="1">Cell membrane</location>
        <topology evidence="1">Multi-pass membrane protein</topology>
    </subcellularLocation>
</comment>
<dbReference type="InterPro" id="IPR011701">
    <property type="entry name" value="MFS"/>
</dbReference>
<feature type="transmembrane region" description="Helical" evidence="7">
    <location>
        <begin position="355"/>
        <end position="374"/>
    </location>
</feature>
<dbReference type="GO" id="GO:0005886">
    <property type="term" value="C:plasma membrane"/>
    <property type="evidence" value="ECO:0007669"/>
    <property type="project" value="UniProtKB-SubCell"/>
</dbReference>
<dbReference type="RefSeq" id="WP_197724661.1">
    <property type="nucleotide sequence ID" value="NZ_AP018664.1"/>
</dbReference>
<dbReference type="Gene3D" id="1.20.1720.10">
    <property type="entry name" value="Multidrug resistance protein D"/>
    <property type="match status" value="2"/>
</dbReference>
<dbReference type="GO" id="GO:0022857">
    <property type="term" value="F:transmembrane transporter activity"/>
    <property type="evidence" value="ECO:0007669"/>
    <property type="project" value="InterPro"/>
</dbReference>
<keyword evidence="10" id="KW-1185">Reference proteome</keyword>
<dbReference type="SUPFAM" id="SSF103473">
    <property type="entry name" value="MFS general substrate transporter"/>
    <property type="match status" value="1"/>
</dbReference>
<evidence type="ECO:0000256" key="4">
    <source>
        <dbReference type="ARBA" id="ARBA00022692"/>
    </source>
</evidence>
<keyword evidence="5 7" id="KW-1133">Transmembrane helix</keyword>
<proteinExistence type="predicted"/>
<protein>
    <submittedName>
        <fullName evidence="9">MFS transporter</fullName>
    </submittedName>
</protein>
<dbReference type="PRINTS" id="PR01036">
    <property type="entry name" value="TCRTETB"/>
</dbReference>
<feature type="transmembrane region" description="Helical" evidence="7">
    <location>
        <begin position="132"/>
        <end position="154"/>
    </location>
</feature>
<evidence type="ECO:0000313" key="10">
    <source>
        <dbReference type="Proteomes" id="UP000279959"/>
    </source>
</evidence>
<feature type="transmembrane region" description="Helical" evidence="7">
    <location>
        <begin position="160"/>
        <end position="181"/>
    </location>
</feature>
<name>A0A494W1E3_9SPHN</name>
<dbReference type="InterPro" id="IPR036259">
    <property type="entry name" value="MFS_trans_sf"/>
</dbReference>
<evidence type="ECO:0000313" key="9">
    <source>
        <dbReference type="EMBL" id="BBD97018.1"/>
    </source>
</evidence>
<dbReference type="KEGG" id="sami:SAMIE_1005190"/>
<keyword evidence="2" id="KW-0813">Transport</keyword>
<dbReference type="NCBIfam" id="TIGR00711">
    <property type="entry name" value="efflux_EmrB"/>
    <property type="match status" value="1"/>
</dbReference>
<dbReference type="PROSITE" id="PS50850">
    <property type="entry name" value="MFS"/>
    <property type="match status" value="1"/>
</dbReference>
<keyword evidence="6 7" id="KW-0472">Membrane</keyword>
<dbReference type="PANTHER" id="PTHR42718:SF49">
    <property type="entry name" value="EXPORT PROTEIN"/>
    <property type="match status" value="1"/>
</dbReference>
<dbReference type="PROSITE" id="PS00216">
    <property type="entry name" value="SUGAR_TRANSPORT_1"/>
    <property type="match status" value="1"/>
</dbReference>
<dbReference type="InterPro" id="IPR020846">
    <property type="entry name" value="MFS_dom"/>
</dbReference>
<evidence type="ECO:0000256" key="7">
    <source>
        <dbReference type="SAM" id="Phobius"/>
    </source>
</evidence>
<feature type="transmembrane region" description="Helical" evidence="7">
    <location>
        <begin position="386"/>
        <end position="413"/>
    </location>
</feature>
<feature type="transmembrane region" description="Helical" evidence="7">
    <location>
        <begin position="262"/>
        <end position="284"/>
    </location>
</feature>
<feature type="transmembrane region" description="Helical" evidence="7">
    <location>
        <begin position="296"/>
        <end position="315"/>
    </location>
</feature>
<feature type="transmembrane region" description="Helical" evidence="7">
    <location>
        <begin position="225"/>
        <end position="242"/>
    </location>
</feature>
<feature type="transmembrane region" description="Helical" evidence="7">
    <location>
        <begin position="468"/>
        <end position="491"/>
    </location>
</feature>
<gene>
    <name evidence="9" type="ORF">SAMIE_1005190</name>
</gene>
<evidence type="ECO:0000256" key="6">
    <source>
        <dbReference type="ARBA" id="ARBA00023136"/>
    </source>
</evidence>
<feature type="domain" description="Major facilitator superfamily (MFS) profile" evidence="8">
    <location>
        <begin position="8"/>
        <end position="492"/>
    </location>
</feature>
<dbReference type="PANTHER" id="PTHR42718">
    <property type="entry name" value="MAJOR FACILITATOR SUPERFAMILY MULTIDRUG TRANSPORTER MFSC"/>
    <property type="match status" value="1"/>
</dbReference>
<feature type="transmembrane region" description="Helical" evidence="7">
    <location>
        <begin position="43"/>
        <end position="62"/>
    </location>
</feature>
<evidence type="ECO:0000256" key="5">
    <source>
        <dbReference type="ARBA" id="ARBA00022989"/>
    </source>
</evidence>
<feature type="transmembrane region" description="Helical" evidence="7">
    <location>
        <begin position="327"/>
        <end position="349"/>
    </location>
</feature>
<keyword evidence="3" id="KW-1003">Cell membrane</keyword>
<evidence type="ECO:0000259" key="8">
    <source>
        <dbReference type="PROSITE" id="PS50850"/>
    </source>
</evidence>
<feature type="transmembrane region" description="Helical" evidence="7">
    <location>
        <begin position="193"/>
        <end position="213"/>
    </location>
</feature>
<keyword evidence="4 7" id="KW-0812">Transmembrane</keyword>
<reference evidence="9 10" key="1">
    <citation type="submission" date="2018-05" db="EMBL/GenBank/DDBJ databases">
        <title>Complete Genome Sequence of the Nonylphenol-Degrading Bacterium Sphingobium amiense DSM 16289T.</title>
        <authorList>
            <person name="Ootsuka M."/>
            <person name="Nishizawa T."/>
            <person name="Ohta H."/>
        </authorList>
    </citation>
    <scope>NUCLEOTIDE SEQUENCE [LARGE SCALE GENOMIC DNA]</scope>
    <source>
        <strain evidence="9 10">DSM 16289</strain>
    </source>
</reference>
<evidence type="ECO:0000256" key="3">
    <source>
        <dbReference type="ARBA" id="ARBA00022475"/>
    </source>
</evidence>
<organism evidence="9 10">
    <name type="scientific">Sphingobium amiense</name>
    <dbReference type="NCBI Taxonomy" id="135719"/>
    <lineage>
        <taxon>Bacteria</taxon>
        <taxon>Pseudomonadati</taxon>
        <taxon>Pseudomonadota</taxon>
        <taxon>Alphaproteobacteria</taxon>
        <taxon>Sphingomonadales</taxon>
        <taxon>Sphingomonadaceae</taxon>
        <taxon>Sphingobium</taxon>
    </lineage>
</organism>
<dbReference type="InterPro" id="IPR004638">
    <property type="entry name" value="EmrB-like"/>
</dbReference>